<evidence type="ECO:0000313" key="4">
    <source>
        <dbReference type="Proteomes" id="UP000321907"/>
    </source>
</evidence>
<name>A0A5C7FB67_9BACT</name>
<organism evidence="3 4">
    <name type="scientific">Neolewinella aurantiaca</name>
    <dbReference type="NCBI Taxonomy" id="2602767"/>
    <lineage>
        <taxon>Bacteria</taxon>
        <taxon>Pseudomonadati</taxon>
        <taxon>Bacteroidota</taxon>
        <taxon>Saprospiria</taxon>
        <taxon>Saprospirales</taxon>
        <taxon>Lewinellaceae</taxon>
        <taxon>Neolewinella</taxon>
    </lineage>
</organism>
<dbReference type="GO" id="GO:0016787">
    <property type="term" value="F:hydrolase activity"/>
    <property type="evidence" value="ECO:0007669"/>
    <property type="project" value="UniProtKB-KW"/>
</dbReference>
<dbReference type="InterPro" id="IPR012338">
    <property type="entry name" value="Beta-lactam/transpept-like"/>
</dbReference>
<dbReference type="OrthoDB" id="9773047at2"/>
<gene>
    <name evidence="3" type="ORF">FUA23_16440</name>
</gene>
<proteinExistence type="predicted"/>
<dbReference type="AlphaFoldDB" id="A0A5C7FB67"/>
<dbReference type="PANTHER" id="PTHR43283:SF7">
    <property type="entry name" value="BETA-LACTAMASE-RELATED DOMAIN-CONTAINING PROTEIN"/>
    <property type="match status" value="1"/>
</dbReference>
<dbReference type="PANTHER" id="PTHR43283">
    <property type="entry name" value="BETA-LACTAMASE-RELATED"/>
    <property type="match status" value="1"/>
</dbReference>
<feature type="chain" id="PRO_5022794839" evidence="1">
    <location>
        <begin position="22"/>
        <end position="435"/>
    </location>
</feature>
<keyword evidence="4" id="KW-1185">Reference proteome</keyword>
<dbReference type="Gene3D" id="3.40.710.10">
    <property type="entry name" value="DD-peptidase/beta-lactamase superfamily"/>
    <property type="match status" value="1"/>
</dbReference>
<dbReference type="InterPro" id="IPR001466">
    <property type="entry name" value="Beta-lactam-related"/>
</dbReference>
<dbReference type="Proteomes" id="UP000321907">
    <property type="component" value="Unassembled WGS sequence"/>
</dbReference>
<protein>
    <submittedName>
        <fullName evidence="3">Serine hydrolase</fullName>
    </submittedName>
</protein>
<evidence type="ECO:0000256" key="1">
    <source>
        <dbReference type="SAM" id="SignalP"/>
    </source>
</evidence>
<comment type="caution">
    <text evidence="3">The sequence shown here is derived from an EMBL/GenBank/DDBJ whole genome shotgun (WGS) entry which is preliminary data.</text>
</comment>
<feature type="signal peptide" evidence="1">
    <location>
        <begin position="1"/>
        <end position="21"/>
    </location>
</feature>
<reference evidence="3 4" key="1">
    <citation type="submission" date="2019-08" db="EMBL/GenBank/DDBJ databases">
        <title>Lewinella sp. strain SSH13 Genome sequencing and assembly.</title>
        <authorList>
            <person name="Kim I."/>
        </authorList>
    </citation>
    <scope>NUCLEOTIDE SEQUENCE [LARGE SCALE GENOMIC DNA]</scope>
    <source>
        <strain evidence="3 4">SSH13</strain>
    </source>
</reference>
<keyword evidence="1" id="KW-0732">Signal</keyword>
<feature type="domain" description="Beta-lactamase-related" evidence="2">
    <location>
        <begin position="60"/>
        <end position="321"/>
    </location>
</feature>
<dbReference type="EMBL" id="VOXD01000027">
    <property type="protein sequence ID" value="TXF88069.1"/>
    <property type="molecule type" value="Genomic_DNA"/>
</dbReference>
<dbReference type="InterPro" id="IPR050789">
    <property type="entry name" value="Diverse_Enzym_Activities"/>
</dbReference>
<accession>A0A5C7FB67</accession>
<dbReference type="RefSeq" id="WP_147931857.1">
    <property type="nucleotide sequence ID" value="NZ_VOXD01000027.1"/>
</dbReference>
<sequence length="435" mass="47771">MTKAKYLFALMLLPCALCAQASYFPPTNSFNWDTISLEEAGFCADNEQALYDYLEETNTDAFLLLKDGKIVMEQYFGNFTRFSSHLWNSAGKSLMAFTAGIAVGLDSLNVEDPVADYLGTGWTNCPETEAAIRVIHQLTMTSGLSDQTIELFCTDPECLVCLATPGERWAYHNGPYTLLGEVIESAVEQDLNDFIDDRIQALTGITGSFSYLGDNRIYLSNARAMARFGLLVANEGTWDGTPVINDPEYFRAMINSSQDINPSYGYLWWLNGKDNYRLPSLQTDFPGPIMTEAPAETIAAIGKNGQIINVVPSQGLVMVRMGGSPSDDSLVPTFYNDSIWSRINALSCTTTIENRVDVSTLRVFPNPAAEEIRVSATKAMLRGAIYNYAGDLLREAPVTGATDASISLAGLPAGLLLVRIGFADGSYRWERVVRQ</sequence>
<dbReference type="SUPFAM" id="SSF56601">
    <property type="entry name" value="beta-lactamase/transpeptidase-like"/>
    <property type="match status" value="1"/>
</dbReference>
<evidence type="ECO:0000313" key="3">
    <source>
        <dbReference type="EMBL" id="TXF88069.1"/>
    </source>
</evidence>
<evidence type="ECO:0000259" key="2">
    <source>
        <dbReference type="Pfam" id="PF00144"/>
    </source>
</evidence>
<dbReference type="Pfam" id="PF00144">
    <property type="entry name" value="Beta-lactamase"/>
    <property type="match status" value="1"/>
</dbReference>
<keyword evidence="3" id="KW-0378">Hydrolase</keyword>